<dbReference type="Gene3D" id="3.40.50.620">
    <property type="entry name" value="HUPs"/>
    <property type="match status" value="2"/>
</dbReference>
<dbReference type="Proteomes" id="UP000546162">
    <property type="component" value="Unassembled WGS sequence"/>
</dbReference>
<dbReference type="PANTHER" id="PTHR46268:SF6">
    <property type="entry name" value="UNIVERSAL STRESS PROTEIN UP12"/>
    <property type="match status" value="1"/>
</dbReference>
<evidence type="ECO:0000259" key="2">
    <source>
        <dbReference type="Pfam" id="PF00582"/>
    </source>
</evidence>
<dbReference type="InterPro" id="IPR006016">
    <property type="entry name" value="UspA"/>
</dbReference>
<protein>
    <submittedName>
        <fullName evidence="3">Nucleotide-binding universal stress UspA family protein</fullName>
    </submittedName>
</protein>
<sequence length="307" mass="32895">MEKVFASSDHRTVVVGVDGSMTSTVTVELAAAEAARRAARLLIVHAWPGHYRGRFRIRSAHRGQAEGSQLLAAAARHAAAADPELIVETELRAGLPGDALAEWSREAGLLVIGHRDGQTSRPDWGSTARALARTCHCPLLVHQGRCEPHGPVVTGVSGRPNEPALGHAFVQAALAGADLVAAHAWRRPADQPDRHPLPITVDDPHRRAVAERLAAALVEWSWRLPQVAVQPLVVPDLDVPYTLDRALRRARLLVAGTGGRGELTELISTPPKRPAGHHGFCPVLLVPPDWPVELPDGTRAPADRVTG</sequence>
<name>A0A7W7H2T5_9ACTN</name>
<feature type="domain" description="UspA" evidence="2">
    <location>
        <begin position="11"/>
        <end position="141"/>
    </location>
</feature>
<reference evidence="3 4" key="1">
    <citation type="submission" date="2020-08" db="EMBL/GenBank/DDBJ databases">
        <title>Sequencing the genomes of 1000 actinobacteria strains.</title>
        <authorList>
            <person name="Klenk H.-P."/>
        </authorList>
    </citation>
    <scope>NUCLEOTIDE SEQUENCE [LARGE SCALE GENOMIC DNA]</scope>
    <source>
        <strain evidence="3 4">DSM 45809</strain>
    </source>
</reference>
<dbReference type="Pfam" id="PF00582">
    <property type="entry name" value="Usp"/>
    <property type="match status" value="2"/>
</dbReference>
<keyword evidence="4" id="KW-1185">Reference proteome</keyword>
<dbReference type="RefSeq" id="WP_185043165.1">
    <property type="nucleotide sequence ID" value="NZ_BAABFG010000005.1"/>
</dbReference>
<dbReference type="PANTHER" id="PTHR46268">
    <property type="entry name" value="STRESS RESPONSE PROTEIN NHAX"/>
    <property type="match status" value="1"/>
</dbReference>
<evidence type="ECO:0000313" key="4">
    <source>
        <dbReference type="Proteomes" id="UP000546162"/>
    </source>
</evidence>
<accession>A0A7W7H2T5</accession>
<feature type="domain" description="UspA" evidence="2">
    <location>
        <begin position="161"/>
        <end position="287"/>
    </location>
</feature>
<dbReference type="SUPFAM" id="SSF52402">
    <property type="entry name" value="Adenine nucleotide alpha hydrolases-like"/>
    <property type="match status" value="2"/>
</dbReference>
<dbReference type="EMBL" id="JACHNB010000001">
    <property type="protein sequence ID" value="MBB4742857.1"/>
    <property type="molecule type" value="Genomic_DNA"/>
</dbReference>
<dbReference type="AlphaFoldDB" id="A0A7W7H2T5"/>
<dbReference type="InterPro" id="IPR006015">
    <property type="entry name" value="Universal_stress_UspA"/>
</dbReference>
<dbReference type="PRINTS" id="PR01438">
    <property type="entry name" value="UNVRSLSTRESS"/>
</dbReference>
<gene>
    <name evidence="3" type="ORF">BJY16_006316</name>
</gene>
<evidence type="ECO:0000313" key="3">
    <source>
        <dbReference type="EMBL" id="MBB4742857.1"/>
    </source>
</evidence>
<dbReference type="InterPro" id="IPR014729">
    <property type="entry name" value="Rossmann-like_a/b/a_fold"/>
</dbReference>
<comment type="similarity">
    <text evidence="1">Belongs to the universal stress protein A family.</text>
</comment>
<proteinExistence type="inferred from homology"/>
<organism evidence="3 4">
    <name type="scientific">Actinoplanes octamycinicus</name>
    <dbReference type="NCBI Taxonomy" id="135948"/>
    <lineage>
        <taxon>Bacteria</taxon>
        <taxon>Bacillati</taxon>
        <taxon>Actinomycetota</taxon>
        <taxon>Actinomycetes</taxon>
        <taxon>Micromonosporales</taxon>
        <taxon>Micromonosporaceae</taxon>
        <taxon>Actinoplanes</taxon>
    </lineage>
</organism>
<evidence type="ECO:0000256" key="1">
    <source>
        <dbReference type="ARBA" id="ARBA00008791"/>
    </source>
</evidence>
<comment type="caution">
    <text evidence="3">The sequence shown here is derived from an EMBL/GenBank/DDBJ whole genome shotgun (WGS) entry which is preliminary data.</text>
</comment>